<dbReference type="EMBL" id="CH902619">
    <property type="protein sequence ID" value="KPU77276.1"/>
    <property type="molecule type" value="Genomic_DNA"/>
</dbReference>
<feature type="compositionally biased region" description="Basic and acidic residues" evidence="1">
    <location>
        <begin position="363"/>
        <end position="373"/>
    </location>
</feature>
<evidence type="ECO:0000256" key="2">
    <source>
        <dbReference type="SAM" id="SignalP"/>
    </source>
</evidence>
<proteinExistence type="predicted"/>
<dbReference type="KEGG" id="dan:26513849"/>
<evidence type="ECO:0000256" key="1">
    <source>
        <dbReference type="SAM" id="MobiDB-lite"/>
    </source>
</evidence>
<dbReference type="OrthoDB" id="7870836at2759"/>
<organism evidence="3 4">
    <name type="scientific">Drosophila ananassae</name>
    <name type="common">Fruit fly</name>
    <dbReference type="NCBI Taxonomy" id="7217"/>
    <lineage>
        <taxon>Eukaryota</taxon>
        <taxon>Metazoa</taxon>
        <taxon>Ecdysozoa</taxon>
        <taxon>Arthropoda</taxon>
        <taxon>Hexapoda</taxon>
        <taxon>Insecta</taxon>
        <taxon>Pterygota</taxon>
        <taxon>Neoptera</taxon>
        <taxon>Endopterygota</taxon>
        <taxon>Diptera</taxon>
        <taxon>Brachycera</taxon>
        <taxon>Muscomorpha</taxon>
        <taxon>Ephydroidea</taxon>
        <taxon>Drosophilidae</taxon>
        <taxon>Drosophila</taxon>
        <taxon>Sophophora</taxon>
    </lineage>
</organism>
<dbReference type="InParanoid" id="A0A0N8P0J2"/>
<dbReference type="SMR" id="A0A0N8P0J2"/>
<dbReference type="Pfam" id="PF06109">
    <property type="entry name" value="HlyE"/>
    <property type="match status" value="1"/>
</dbReference>
<dbReference type="SUPFAM" id="SSF58100">
    <property type="entry name" value="Bacterial hemolysins"/>
    <property type="match status" value="1"/>
</dbReference>
<gene>
    <name evidence="3" type="primary">Dana\GF26440</name>
    <name evidence="3" type="ORF">GF26440</name>
</gene>
<evidence type="ECO:0000313" key="4">
    <source>
        <dbReference type="Proteomes" id="UP000007801"/>
    </source>
</evidence>
<dbReference type="CDD" id="cd22651">
    <property type="entry name" value="HlyE-like"/>
    <property type="match status" value="1"/>
</dbReference>
<accession>A0A0N8P0J2</accession>
<name>A0A0N8P0J2_DROAN</name>
<keyword evidence="4" id="KW-1185">Reference proteome</keyword>
<dbReference type="GeneID" id="26513849"/>
<reference evidence="3 4" key="1">
    <citation type="journal article" date="2007" name="Nature">
        <title>Evolution of genes and genomes on the Drosophila phylogeny.</title>
        <authorList>
            <consortium name="Drosophila 12 Genomes Consortium"/>
            <person name="Clark A.G."/>
            <person name="Eisen M.B."/>
            <person name="Smith D.R."/>
            <person name="Bergman C.M."/>
            <person name="Oliver B."/>
            <person name="Markow T.A."/>
            <person name="Kaufman T.C."/>
            <person name="Kellis M."/>
            <person name="Gelbart W."/>
            <person name="Iyer V.N."/>
            <person name="Pollard D.A."/>
            <person name="Sackton T.B."/>
            <person name="Larracuente A.M."/>
            <person name="Singh N.D."/>
            <person name="Abad J.P."/>
            <person name="Abt D.N."/>
            <person name="Adryan B."/>
            <person name="Aguade M."/>
            <person name="Akashi H."/>
            <person name="Anderson W.W."/>
            <person name="Aquadro C.F."/>
            <person name="Ardell D.H."/>
            <person name="Arguello R."/>
            <person name="Artieri C.G."/>
            <person name="Barbash D.A."/>
            <person name="Barker D."/>
            <person name="Barsanti P."/>
            <person name="Batterham P."/>
            <person name="Batzoglou S."/>
            <person name="Begun D."/>
            <person name="Bhutkar A."/>
            <person name="Blanco E."/>
            <person name="Bosak S.A."/>
            <person name="Bradley R.K."/>
            <person name="Brand A.D."/>
            <person name="Brent M.R."/>
            <person name="Brooks A.N."/>
            <person name="Brown R.H."/>
            <person name="Butlin R.K."/>
            <person name="Caggese C."/>
            <person name="Calvi B.R."/>
            <person name="Bernardo de Carvalho A."/>
            <person name="Caspi A."/>
            <person name="Castrezana S."/>
            <person name="Celniker S.E."/>
            <person name="Chang J.L."/>
            <person name="Chapple C."/>
            <person name="Chatterji S."/>
            <person name="Chinwalla A."/>
            <person name="Civetta A."/>
            <person name="Clifton S.W."/>
            <person name="Comeron J.M."/>
            <person name="Costello J.C."/>
            <person name="Coyne J.A."/>
            <person name="Daub J."/>
            <person name="David R.G."/>
            <person name="Delcher A.L."/>
            <person name="Delehaunty K."/>
            <person name="Do C.B."/>
            <person name="Ebling H."/>
            <person name="Edwards K."/>
            <person name="Eickbush T."/>
            <person name="Evans J.D."/>
            <person name="Filipski A."/>
            <person name="Findeiss S."/>
            <person name="Freyhult E."/>
            <person name="Fulton L."/>
            <person name="Fulton R."/>
            <person name="Garcia A.C."/>
            <person name="Gardiner A."/>
            <person name="Garfield D.A."/>
            <person name="Garvin B.E."/>
            <person name="Gibson G."/>
            <person name="Gilbert D."/>
            <person name="Gnerre S."/>
            <person name="Godfrey J."/>
            <person name="Good R."/>
            <person name="Gotea V."/>
            <person name="Gravely B."/>
            <person name="Greenberg A.J."/>
            <person name="Griffiths-Jones S."/>
            <person name="Gross S."/>
            <person name="Guigo R."/>
            <person name="Gustafson E.A."/>
            <person name="Haerty W."/>
            <person name="Hahn M.W."/>
            <person name="Halligan D.L."/>
            <person name="Halpern A.L."/>
            <person name="Halter G.M."/>
            <person name="Han M.V."/>
            <person name="Heger A."/>
            <person name="Hillier L."/>
            <person name="Hinrichs A.S."/>
            <person name="Holmes I."/>
            <person name="Hoskins R.A."/>
            <person name="Hubisz M.J."/>
            <person name="Hultmark D."/>
            <person name="Huntley M.A."/>
            <person name="Jaffe D.B."/>
            <person name="Jagadeeshan S."/>
            <person name="Jeck W.R."/>
            <person name="Johnson J."/>
            <person name="Jones C.D."/>
            <person name="Jordan W.C."/>
            <person name="Karpen G.H."/>
            <person name="Kataoka E."/>
            <person name="Keightley P.D."/>
            <person name="Kheradpour P."/>
            <person name="Kirkness E.F."/>
            <person name="Koerich L.B."/>
            <person name="Kristiansen K."/>
            <person name="Kudrna D."/>
            <person name="Kulathinal R.J."/>
            <person name="Kumar S."/>
            <person name="Kwok R."/>
            <person name="Lander E."/>
            <person name="Langley C.H."/>
            <person name="Lapoint R."/>
            <person name="Lazzaro B.P."/>
            <person name="Lee S.J."/>
            <person name="Levesque L."/>
            <person name="Li R."/>
            <person name="Lin C.F."/>
            <person name="Lin M.F."/>
            <person name="Lindblad-Toh K."/>
            <person name="Llopart A."/>
            <person name="Long M."/>
            <person name="Low L."/>
            <person name="Lozovsky E."/>
            <person name="Lu J."/>
            <person name="Luo M."/>
            <person name="Machado C.A."/>
            <person name="Makalowski W."/>
            <person name="Marzo M."/>
            <person name="Matsuda M."/>
            <person name="Matzkin L."/>
            <person name="McAllister B."/>
            <person name="McBride C.S."/>
            <person name="McKernan B."/>
            <person name="McKernan K."/>
            <person name="Mendez-Lago M."/>
            <person name="Minx P."/>
            <person name="Mollenhauer M.U."/>
            <person name="Montooth K."/>
            <person name="Mount S.M."/>
            <person name="Mu X."/>
            <person name="Myers E."/>
            <person name="Negre B."/>
            <person name="Newfeld S."/>
            <person name="Nielsen R."/>
            <person name="Noor M.A."/>
            <person name="O'Grady P."/>
            <person name="Pachter L."/>
            <person name="Papaceit M."/>
            <person name="Parisi M.J."/>
            <person name="Parisi M."/>
            <person name="Parts L."/>
            <person name="Pedersen J.S."/>
            <person name="Pesole G."/>
            <person name="Phillippy A.M."/>
            <person name="Ponting C.P."/>
            <person name="Pop M."/>
            <person name="Porcelli D."/>
            <person name="Powell J.R."/>
            <person name="Prohaska S."/>
            <person name="Pruitt K."/>
            <person name="Puig M."/>
            <person name="Quesneville H."/>
            <person name="Ram K.R."/>
            <person name="Rand D."/>
            <person name="Rasmussen M.D."/>
            <person name="Reed L.K."/>
            <person name="Reenan R."/>
            <person name="Reily A."/>
            <person name="Remington K.A."/>
            <person name="Rieger T.T."/>
            <person name="Ritchie M.G."/>
            <person name="Robin C."/>
            <person name="Rogers Y.H."/>
            <person name="Rohde C."/>
            <person name="Rozas J."/>
            <person name="Rubenfield M.J."/>
            <person name="Ruiz A."/>
            <person name="Russo S."/>
            <person name="Salzberg S.L."/>
            <person name="Sanchez-Gracia A."/>
            <person name="Saranga D.J."/>
            <person name="Sato H."/>
            <person name="Schaeffer S.W."/>
            <person name="Schatz M.C."/>
            <person name="Schlenke T."/>
            <person name="Schwartz R."/>
            <person name="Segarra C."/>
            <person name="Singh R.S."/>
            <person name="Sirot L."/>
            <person name="Sirota M."/>
            <person name="Sisneros N.B."/>
            <person name="Smith C.D."/>
            <person name="Smith T.F."/>
            <person name="Spieth J."/>
            <person name="Stage D.E."/>
            <person name="Stark A."/>
            <person name="Stephan W."/>
            <person name="Strausberg R.L."/>
            <person name="Strempel S."/>
            <person name="Sturgill D."/>
            <person name="Sutton G."/>
            <person name="Sutton G.G."/>
            <person name="Tao W."/>
            <person name="Teichmann S."/>
            <person name="Tobari Y.N."/>
            <person name="Tomimura Y."/>
            <person name="Tsolas J.M."/>
            <person name="Valente V.L."/>
            <person name="Venter E."/>
            <person name="Venter J.C."/>
            <person name="Vicario S."/>
            <person name="Vieira F.G."/>
            <person name="Vilella A.J."/>
            <person name="Villasante A."/>
            <person name="Walenz B."/>
            <person name="Wang J."/>
            <person name="Wasserman M."/>
            <person name="Watts T."/>
            <person name="Wilson D."/>
            <person name="Wilson R.K."/>
            <person name="Wing R.A."/>
            <person name="Wolfner M.F."/>
            <person name="Wong A."/>
            <person name="Wong G.K."/>
            <person name="Wu C.I."/>
            <person name="Wu G."/>
            <person name="Yamamoto D."/>
            <person name="Yang H.P."/>
            <person name="Yang S.P."/>
            <person name="Yorke J.A."/>
            <person name="Yoshida K."/>
            <person name="Zdobnov E."/>
            <person name="Zhang P."/>
            <person name="Zhang Y."/>
            <person name="Zimin A.V."/>
            <person name="Baldwin J."/>
            <person name="Abdouelleil A."/>
            <person name="Abdulkadir J."/>
            <person name="Abebe A."/>
            <person name="Abera B."/>
            <person name="Abreu J."/>
            <person name="Acer S.C."/>
            <person name="Aftuck L."/>
            <person name="Alexander A."/>
            <person name="An P."/>
            <person name="Anderson E."/>
            <person name="Anderson S."/>
            <person name="Arachi H."/>
            <person name="Azer M."/>
            <person name="Bachantsang P."/>
            <person name="Barry A."/>
            <person name="Bayul T."/>
            <person name="Berlin A."/>
            <person name="Bessette D."/>
            <person name="Bloom T."/>
            <person name="Blye J."/>
            <person name="Boguslavskiy L."/>
            <person name="Bonnet C."/>
            <person name="Boukhgalter B."/>
            <person name="Bourzgui I."/>
            <person name="Brown A."/>
            <person name="Cahill P."/>
            <person name="Channer S."/>
            <person name="Cheshatsang Y."/>
            <person name="Chuda L."/>
            <person name="Citroen M."/>
            <person name="Collymore A."/>
            <person name="Cooke P."/>
            <person name="Costello M."/>
            <person name="D'Aco K."/>
            <person name="Daza R."/>
            <person name="De Haan G."/>
            <person name="DeGray S."/>
            <person name="DeMaso C."/>
            <person name="Dhargay N."/>
            <person name="Dooley K."/>
            <person name="Dooley E."/>
            <person name="Doricent M."/>
            <person name="Dorje P."/>
            <person name="Dorjee K."/>
            <person name="Dupes A."/>
            <person name="Elong R."/>
            <person name="Falk J."/>
            <person name="Farina A."/>
            <person name="Faro S."/>
            <person name="Ferguson D."/>
            <person name="Fisher S."/>
            <person name="Foley C.D."/>
            <person name="Franke A."/>
            <person name="Friedrich D."/>
            <person name="Gadbois L."/>
            <person name="Gearin G."/>
            <person name="Gearin C.R."/>
            <person name="Giannoukos G."/>
            <person name="Goode T."/>
            <person name="Graham J."/>
            <person name="Grandbois E."/>
            <person name="Grewal S."/>
            <person name="Gyaltsen K."/>
            <person name="Hafez N."/>
            <person name="Hagos B."/>
            <person name="Hall J."/>
            <person name="Henson C."/>
            <person name="Hollinger A."/>
            <person name="Honan T."/>
            <person name="Huard M.D."/>
            <person name="Hughes L."/>
            <person name="Hurhula B."/>
            <person name="Husby M.E."/>
            <person name="Kamat A."/>
            <person name="Kanga B."/>
            <person name="Kashin S."/>
            <person name="Khazanovich D."/>
            <person name="Kisner P."/>
            <person name="Lance K."/>
            <person name="Lara M."/>
            <person name="Lee W."/>
            <person name="Lennon N."/>
            <person name="Letendre F."/>
            <person name="LeVine R."/>
            <person name="Lipovsky A."/>
            <person name="Liu X."/>
            <person name="Liu J."/>
            <person name="Liu S."/>
            <person name="Lokyitsang T."/>
            <person name="Lokyitsang Y."/>
            <person name="Lubonja R."/>
            <person name="Lui A."/>
            <person name="MacDonald P."/>
            <person name="Magnisalis V."/>
            <person name="Maru K."/>
            <person name="Matthews C."/>
            <person name="McCusker W."/>
            <person name="McDonough S."/>
            <person name="Mehta T."/>
            <person name="Meldrim J."/>
            <person name="Meneus L."/>
            <person name="Mihai O."/>
            <person name="Mihalev A."/>
            <person name="Mihova T."/>
            <person name="Mittelman R."/>
            <person name="Mlenga V."/>
            <person name="Montmayeur A."/>
            <person name="Mulrain L."/>
            <person name="Navidi A."/>
            <person name="Naylor J."/>
            <person name="Negash T."/>
            <person name="Nguyen T."/>
            <person name="Nguyen N."/>
            <person name="Nicol R."/>
            <person name="Norbu C."/>
            <person name="Norbu N."/>
            <person name="Novod N."/>
            <person name="O'Neill B."/>
            <person name="Osman S."/>
            <person name="Markiewicz E."/>
            <person name="Oyono O.L."/>
            <person name="Patti C."/>
            <person name="Phunkhang P."/>
            <person name="Pierre F."/>
            <person name="Priest M."/>
            <person name="Raghuraman S."/>
            <person name="Rege F."/>
            <person name="Reyes R."/>
            <person name="Rise C."/>
            <person name="Rogov P."/>
            <person name="Ross K."/>
            <person name="Ryan E."/>
            <person name="Settipalli S."/>
            <person name="Shea T."/>
            <person name="Sherpa N."/>
            <person name="Shi L."/>
            <person name="Shih D."/>
            <person name="Sparrow T."/>
            <person name="Spaulding J."/>
            <person name="Stalker J."/>
            <person name="Stange-Thomann N."/>
            <person name="Stavropoulos S."/>
            <person name="Stone C."/>
            <person name="Strader C."/>
            <person name="Tesfaye S."/>
            <person name="Thomson T."/>
            <person name="Thoulutsang Y."/>
            <person name="Thoulutsang D."/>
            <person name="Topham K."/>
            <person name="Topping I."/>
            <person name="Tsamla T."/>
            <person name="Vassiliev H."/>
            <person name="Vo A."/>
            <person name="Wangchuk T."/>
            <person name="Wangdi T."/>
            <person name="Weiand M."/>
            <person name="Wilkinson J."/>
            <person name="Wilson A."/>
            <person name="Yadav S."/>
            <person name="Young G."/>
            <person name="Yu Q."/>
            <person name="Zembek L."/>
            <person name="Zhong D."/>
            <person name="Zimmer A."/>
            <person name="Zwirko Z."/>
            <person name="Jaffe D.B."/>
            <person name="Alvarez P."/>
            <person name="Brockman W."/>
            <person name="Butler J."/>
            <person name="Chin C."/>
            <person name="Gnerre S."/>
            <person name="Grabherr M."/>
            <person name="Kleber M."/>
            <person name="Mauceli E."/>
            <person name="MacCallum I."/>
        </authorList>
    </citation>
    <scope>NUCLEOTIDE SEQUENCE [LARGE SCALE GENOMIC DNA]</scope>
    <source>
        <strain evidence="4">Tucson 14024-0371.13</strain>
    </source>
</reference>
<dbReference type="Proteomes" id="UP000007801">
    <property type="component" value="Unassembled WGS sequence"/>
</dbReference>
<sequence>MAKSYYLAIFPMALAIFSVCNANEDVDTIKKGIESLSNTMIKYQSEFDSKVKFRELQAVIDTIDDSMLGYKGIAVRQLDRVRSLNSKARTSYSNCVKPVFEWCIGTNDTFHTMIPLLRDNDLSQDERRAIFTAMLNAIDMGLKHTENSLNILNDVVRRTTDLKDLFQSIKHDIANDFGEDGYYGKKKNDLENRERIYRMYIAIGLVIFSDVGQSLKFAELFGGDSEQWRKSTSFEDQLKEIETFFHILLEKISNASVIVQNINSALEEDKTNLYVLRGKLSAADMNKILITLDTRAKQNLIIPSFTNVADQCTKYVTWHGYNTSIYDDSKGIRRVVLFSISPLIDHLDDKPQTVLASELEQVEDPKQVKHVPEDEGNPPKIESPPSSTPPSSTPPSNIHFVATFFKHVV</sequence>
<dbReference type="Gene3D" id="1.20.1170.10">
    <property type="match status" value="1"/>
</dbReference>
<feature type="chain" id="PRO_5006029004" evidence="2">
    <location>
        <begin position="23"/>
        <end position="409"/>
    </location>
</feature>
<feature type="region of interest" description="Disordered" evidence="1">
    <location>
        <begin position="362"/>
        <end position="396"/>
    </location>
</feature>
<protein>
    <submittedName>
        <fullName evidence="3">Uncharacterized protein</fullName>
    </submittedName>
</protein>
<keyword evidence="2" id="KW-0732">Signal</keyword>
<dbReference type="InterPro" id="IPR027018">
    <property type="entry name" value="Hemolysin_E"/>
</dbReference>
<dbReference type="GO" id="GO:0044179">
    <property type="term" value="P:hemolysis in another organism"/>
    <property type="evidence" value="ECO:0007669"/>
    <property type="project" value="InterPro"/>
</dbReference>
<feature type="signal peptide" evidence="2">
    <location>
        <begin position="1"/>
        <end position="22"/>
    </location>
</feature>
<dbReference type="AlphaFoldDB" id="A0A0N8P0J2"/>
<evidence type="ECO:0000313" key="3">
    <source>
        <dbReference type="EMBL" id="KPU77276.1"/>
    </source>
</evidence>